<evidence type="ECO:0000313" key="1">
    <source>
        <dbReference type="EMBL" id="AGH46714.1"/>
    </source>
</evidence>
<dbReference type="STRING" id="1129794.C427_4615"/>
<dbReference type="PATRIC" id="fig|1129794.4.peg.4595"/>
<dbReference type="KEGG" id="gps:C427_4615"/>
<reference evidence="1 2" key="1">
    <citation type="journal article" date="2013" name="Genome Announc.">
        <title>Complete Genome Sequence of Glaciecola psychrophila Strain 170T.</title>
        <authorList>
            <person name="Yin J."/>
            <person name="Chen J."/>
            <person name="Liu G."/>
            <person name="Yu Y."/>
            <person name="Song L."/>
            <person name="Wang X."/>
            <person name="Qu X."/>
        </authorList>
    </citation>
    <scope>NUCLEOTIDE SEQUENCE [LARGE SCALE GENOMIC DNA]</scope>
    <source>
        <strain evidence="1 2">170</strain>
    </source>
</reference>
<protein>
    <submittedName>
        <fullName evidence="1">Beta-lactamase-like protein</fullName>
    </submittedName>
</protein>
<proteinExistence type="predicted"/>
<dbReference type="AlphaFoldDB" id="M4RWV3"/>
<gene>
    <name evidence="1" type="ORF">C427_4615</name>
</gene>
<dbReference type="SUPFAM" id="SSF56281">
    <property type="entry name" value="Metallo-hydrolase/oxidoreductase"/>
    <property type="match status" value="1"/>
</dbReference>
<dbReference type="HOGENOM" id="CLU_2070837_0_0_6"/>
<dbReference type="PANTHER" id="PTHR46018">
    <property type="entry name" value="ZINC PHOSPHODIESTERASE ELAC PROTEIN 1"/>
    <property type="match status" value="1"/>
</dbReference>
<sequence length="118" mass="12772">MHHGPVAAVAWRVEVAGCSIVFSGDMSNKFDVLSTFANEADTLVASNAVPDNAVGALLNLHMTPSTIAQIAKQAQVKQLVLSHFMKRTLTIQKVTQAIIRQKYREPIILATDGMIVSL</sequence>
<dbReference type="InterPro" id="IPR036866">
    <property type="entry name" value="RibonucZ/Hydroxyglut_hydro"/>
</dbReference>
<dbReference type="GO" id="GO:0042781">
    <property type="term" value="F:3'-tRNA processing endoribonuclease activity"/>
    <property type="evidence" value="ECO:0007669"/>
    <property type="project" value="TreeGrafter"/>
</dbReference>
<dbReference type="Gene3D" id="3.60.15.10">
    <property type="entry name" value="Ribonuclease Z/Hydroxyacylglutathione hydrolase-like"/>
    <property type="match status" value="1"/>
</dbReference>
<name>M4RWV3_9ALTE</name>
<organism evidence="1 2">
    <name type="scientific">Paraglaciecola psychrophila 170</name>
    <dbReference type="NCBI Taxonomy" id="1129794"/>
    <lineage>
        <taxon>Bacteria</taxon>
        <taxon>Pseudomonadati</taxon>
        <taxon>Pseudomonadota</taxon>
        <taxon>Gammaproteobacteria</taxon>
        <taxon>Alteromonadales</taxon>
        <taxon>Alteromonadaceae</taxon>
        <taxon>Paraglaciecola</taxon>
    </lineage>
</organism>
<accession>M4RWV3</accession>
<dbReference type="eggNOG" id="COG1234">
    <property type="taxonomic scope" value="Bacteria"/>
</dbReference>
<dbReference type="PANTHER" id="PTHR46018:SF2">
    <property type="entry name" value="ZINC PHOSPHODIESTERASE ELAC PROTEIN 1"/>
    <property type="match status" value="1"/>
</dbReference>
<evidence type="ECO:0000313" key="2">
    <source>
        <dbReference type="Proteomes" id="UP000011864"/>
    </source>
</evidence>
<dbReference type="RefSeq" id="WP_015431222.1">
    <property type="nucleotide sequence ID" value="NC_020514.1"/>
</dbReference>
<keyword evidence="2" id="KW-1185">Reference proteome</keyword>
<dbReference type="EMBL" id="CP003837">
    <property type="protein sequence ID" value="AGH46714.1"/>
    <property type="molecule type" value="Genomic_DNA"/>
</dbReference>
<dbReference type="Proteomes" id="UP000011864">
    <property type="component" value="Chromosome"/>
</dbReference>